<accession>A0AAW1HZW7</accession>
<evidence type="ECO:0000313" key="2">
    <source>
        <dbReference type="Proteomes" id="UP001443914"/>
    </source>
</evidence>
<comment type="caution">
    <text evidence="1">The sequence shown here is derived from an EMBL/GenBank/DDBJ whole genome shotgun (WGS) entry which is preliminary data.</text>
</comment>
<dbReference type="Proteomes" id="UP001443914">
    <property type="component" value="Unassembled WGS sequence"/>
</dbReference>
<organism evidence="1 2">
    <name type="scientific">Saponaria officinalis</name>
    <name type="common">Common soapwort</name>
    <name type="synonym">Lychnis saponaria</name>
    <dbReference type="NCBI Taxonomy" id="3572"/>
    <lineage>
        <taxon>Eukaryota</taxon>
        <taxon>Viridiplantae</taxon>
        <taxon>Streptophyta</taxon>
        <taxon>Embryophyta</taxon>
        <taxon>Tracheophyta</taxon>
        <taxon>Spermatophyta</taxon>
        <taxon>Magnoliopsida</taxon>
        <taxon>eudicotyledons</taxon>
        <taxon>Gunneridae</taxon>
        <taxon>Pentapetalae</taxon>
        <taxon>Caryophyllales</taxon>
        <taxon>Caryophyllaceae</taxon>
        <taxon>Caryophylleae</taxon>
        <taxon>Saponaria</taxon>
    </lineage>
</organism>
<evidence type="ECO:0000313" key="1">
    <source>
        <dbReference type="EMBL" id="KAK9681803.1"/>
    </source>
</evidence>
<keyword evidence="2" id="KW-1185">Reference proteome</keyword>
<reference evidence="1" key="1">
    <citation type="submission" date="2024-03" db="EMBL/GenBank/DDBJ databases">
        <title>WGS assembly of Saponaria officinalis var. Norfolk2.</title>
        <authorList>
            <person name="Jenkins J."/>
            <person name="Shu S."/>
            <person name="Grimwood J."/>
            <person name="Barry K."/>
            <person name="Goodstein D."/>
            <person name="Schmutz J."/>
            <person name="Leebens-Mack J."/>
            <person name="Osbourn A."/>
        </authorList>
    </citation>
    <scope>NUCLEOTIDE SEQUENCE [LARGE SCALE GENOMIC DNA]</scope>
    <source>
        <strain evidence="1">JIC</strain>
    </source>
</reference>
<dbReference type="EMBL" id="JBDFQZ010000010">
    <property type="protein sequence ID" value="KAK9681803.1"/>
    <property type="molecule type" value="Genomic_DNA"/>
</dbReference>
<protein>
    <submittedName>
        <fullName evidence="1">Uncharacterized protein</fullName>
    </submittedName>
</protein>
<dbReference type="AlphaFoldDB" id="A0AAW1HZW7"/>
<gene>
    <name evidence="1" type="ORF">RND81_10G029000</name>
</gene>
<proteinExistence type="predicted"/>
<name>A0AAW1HZW7_SAPOF</name>
<sequence length="101" mass="11634">MVIKNLLNLEAEYQAKKNLTYKPHYICKFKFFVGCNGELPVTNYIPIQKRDMIEMFDQLGTSMSQSMSGSAIEFLLTIHKGEYSWCFARSSSSKVKPRVLI</sequence>